<evidence type="ECO:0000256" key="4">
    <source>
        <dbReference type="ARBA" id="ARBA00021948"/>
    </source>
</evidence>
<dbReference type="PANTHER" id="PTHR37311">
    <property type="entry name" value="2-PHOSPHOSULFOLACTATE PHOSPHATASE-RELATED"/>
    <property type="match status" value="1"/>
</dbReference>
<evidence type="ECO:0000256" key="2">
    <source>
        <dbReference type="ARBA" id="ARBA00009997"/>
    </source>
</evidence>
<dbReference type="Gene3D" id="3.90.1560.10">
    <property type="entry name" value="ComB-like"/>
    <property type="match status" value="1"/>
</dbReference>
<dbReference type="EMBL" id="JBHTLM010000012">
    <property type="protein sequence ID" value="MFD1177920.1"/>
    <property type="molecule type" value="Genomic_DNA"/>
</dbReference>
<evidence type="ECO:0000256" key="1">
    <source>
        <dbReference type="ARBA" id="ARBA00001946"/>
    </source>
</evidence>
<dbReference type="InterPro" id="IPR036702">
    <property type="entry name" value="ComB-like_sf"/>
</dbReference>
<dbReference type="Pfam" id="PF04029">
    <property type="entry name" value="2-ph_phosp"/>
    <property type="match status" value="1"/>
</dbReference>
<keyword evidence="9" id="KW-1185">Reference proteome</keyword>
<evidence type="ECO:0000256" key="3">
    <source>
        <dbReference type="ARBA" id="ARBA00012953"/>
    </source>
</evidence>
<keyword evidence="6" id="KW-0460">Magnesium</keyword>
<organism evidence="8 9">
    <name type="scientific">Paenibacillus puldeungensis</name>
    <dbReference type="NCBI Taxonomy" id="696536"/>
    <lineage>
        <taxon>Bacteria</taxon>
        <taxon>Bacillati</taxon>
        <taxon>Bacillota</taxon>
        <taxon>Bacilli</taxon>
        <taxon>Bacillales</taxon>
        <taxon>Paenibacillaceae</taxon>
        <taxon>Paenibacillus</taxon>
    </lineage>
</organism>
<gene>
    <name evidence="8" type="ORF">ACFQ3W_16640</name>
</gene>
<dbReference type="InterPro" id="IPR005238">
    <property type="entry name" value="ComB-like"/>
</dbReference>
<dbReference type="RefSeq" id="WP_379320368.1">
    <property type="nucleotide sequence ID" value="NZ_JBHTLM010000012.1"/>
</dbReference>
<evidence type="ECO:0000256" key="6">
    <source>
        <dbReference type="ARBA" id="ARBA00022842"/>
    </source>
</evidence>
<name>A0ABW3S1P6_9BACL</name>
<comment type="similarity">
    <text evidence="2">Belongs to the ComB family.</text>
</comment>
<keyword evidence="5" id="KW-0378">Hydrolase</keyword>
<evidence type="ECO:0000256" key="5">
    <source>
        <dbReference type="ARBA" id="ARBA00022801"/>
    </source>
</evidence>
<dbReference type="SUPFAM" id="SSF142823">
    <property type="entry name" value="ComB-like"/>
    <property type="match status" value="1"/>
</dbReference>
<reference evidence="9" key="1">
    <citation type="journal article" date="2019" name="Int. J. Syst. Evol. Microbiol.">
        <title>The Global Catalogue of Microorganisms (GCM) 10K type strain sequencing project: providing services to taxonomists for standard genome sequencing and annotation.</title>
        <authorList>
            <consortium name="The Broad Institute Genomics Platform"/>
            <consortium name="The Broad Institute Genome Sequencing Center for Infectious Disease"/>
            <person name="Wu L."/>
            <person name="Ma J."/>
        </authorList>
    </citation>
    <scope>NUCLEOTIDE SEQUENCE [LARGE SCALE GENOMIC DNA]</scope>
    <source>
        <strain evidence="9">CCUG 59189</strain>
    </source>
</reference>
<protein>
    <recommendedName>
        <fullName evidence="4">Probable 2-phosphosulfolactate phosphatase</fullName>
        <ecNumber evidence="3">3.1.3.71</ecNumber>
    </recommendedName>
</protein>
<dbReference type="Proteomes" id="UP001597262">
    <property type="component" value="Unassembled WGS sequence"/>
</dbReference>
<comment type="catalytic activity">
    <reaction evidence="7">
        <text>(2R)-O-phospho-3-sulfolactate + H2O = (2R)-3-sulfolactate + phosphate</text>
        <dbReference type="Rhea" id="RHEA:23416"/>
        <dbReference type="ChEBI" id="CHEBI:15377"/>
        <dbReference type="ChEBI" id="CHEBI:15597"/>
        <dbReference type="ChEBI" id="CHEBI:43474"/>
        <dbReference type="ChEBI" id="CHEBI:58738"/>
        <dbReference type="EC" id="3.1.3.71"/>
    </reaction>
</comment>
<accession>A0ABW3S1P6</accession>
<comment type="caution">
    <text evidence="8">The sequence shown here is derived from an EMBL/GenBank/DDBJ whole genome shotgun (WGS) entry which is preliminary data.</text>
</comment>
<sequence>MKIQIIQGNDHQLEDADVNVVIDVIRAFTVAHYAFINGANEIILVGTVDEAFRLKETYVDYLLAGEVDGLPIKGFDLDNSPVHIQQADLQGKSLIQKTTNGVKAALHSLNAKHILVTGFSNAKTTAEYIKNRIMKENSDPSIHIIASHPTDDDDLACAEYIAGLLNNTCGSAGDVVKRIEASRAAQKFYDPNNPEFLREDIDWCIQELPSDFVMKVRVHERIPVIERVSV</sequence>
<dbReference type="EC" id="3.1.3.71" evidence="3"/>
<proteinExistence type="inferred from homology"/>
<evidence type="ECO:0000313" key="9">
    <source>
        <dbReference type="Proteomes" id="UP001597262"/>
    </source>
</evidence>
<evidence type="ECO:0000256" key="7">
    <source>
        <dbReference type="ARBA" id="ARBA00033711"/>
    </source>
</evidence>
<dbReference type="PANTHER" id="PTHR37311:SF1">
    <property type="entry name" value="2-PHOSPHOSULFOLACTATE PHOSPHATASE-RELATED"/>
    <property type="match status" value="1"/>
</dbReference>
<comment type="cofactor">
    <cofactor evidence="1">
        <name>Mg(2+)</name>
        <dbReference type="ChEBI" id="CHEBI:18420"/>
    </cofactor>
</comment>
<evidence type="ECO:0000313" key="8">
    <source>
        <dbReference type="EMBL" id="MFD1177920.1"/>
    </source>
</evidence>